<dbReference type="Proteomes" id="UP000275078">
    <property type="component" value="Unassembled WGS sequence"/>
</dbReference>
<gene>
    <name evidence="3" type="ORF">BJ508DRAFT_48205</name>
</gene>
<evidence type="ECO:0000313" key="3">
    <source>
        <dbReference type="EMBL" id="RPA73594.1"/>
    </source>
</evidence>
<keyword evidence="1" id="KW-1133">Transmembrane helix</keyword>
<keyword evidence="4" id="KW-1185">Reference proteome</keyword>
<evidence type="ECO:0000256" key="2">
    <source>
        <dbReference type="SAM" id="SignalP"/>
    </source>
</evidence>
<dbReference type="AlphaFoldDB" id="A0A3N4HVB5"/>
<feature type="chain" id="PRO_5018134953" evidence="2">
    <location>
        <begin position="25"/>
        <end position="205"/>
    </location>
</feature>
<evidence type="ECO:0000313" key="4">
    <source>
        <dbReference type="Proteomes" id="UP000275078"/>
    </source>
</evidence>
<reference evidence="3 4" key="1">
    <citation type="journal article" date="2018" name="Nat. Ecol. Evol.">
        <title>Pezizomycetes genomes reveal the molecular basis of ectomycorrhizal truffle lifestyle.</title>
        <authorList>
            <person name="Murat C."/>
            <person name="Payen T."/>
            <person name="Noel B."/>
            <person name="Kuo A."/>
            <person name="Morin E."/>
            <person name="Chen J."/>
            <person name="Kohler A."/>
            <person name="Krizsan K."/>
            <person name="Balestrini R."/>
            <person name="Da Silva C."/>
            <person name="Montanini B."/>
            <person name="Hainaut M."/>
            <person name="Levati E."/>
            <person name="Barry K.W."/>
            <person name="Belfiori B."/>
            <person name="Cichocki N."/>
            <person name="Clum A."/>
            <person name="Dockter R.B."/>
            <person name="Fauchery L."/>
            <person name="Guy J."/>
            <person name="Iotti M."/>
            <person name="Le Tacon F."/>
            <person name="Lindquist E.A."/>
            <person name="Lipzen A."/>
            <person name="Malagnac F."/>
            <person name="Mello A."/>
            <person name="Molinier V."/>
            <person name="Miyauchi S."/>
            <person name="Poulain J."/>
            <person name="Riccioni C."/>
            <person name="Rubini A."/>
            <person name="Sitrit Y."/>
            <person name="Splivallo R."/>
            <person name="Traeger S."/>
            <person name="Wang M."/>
            <person name="Zifcakova L."/>
            <person name="Wipf D."/>
            <person name="Zambonelli A."/>
            <person name="Paolocci F."/>
            <person name="Nowrousian M."/>
            <person name="Ottonello S."/>
            <person name="Baldrian P."/>
            <person name="Spatafora J.W."/>
            <person name="Henrissat B."/>
            <person name="Nagy L.G."/>
            <person name="Aury J.M."/>
            <person name="Wincker P."/>
            <person name="Grigoriev I.V."/>
            <person name="Bonfante P."/>
            <person name="Martin F.M."/>
        </authorList>
    </citation>
    <scope>NUCLEOTIDE SEQUENCE [LARGE SCALE GENOMIC DNA]</scope>
    <source>
        <strain evidence="3 4">RN42</strain>
    </source>
</reference>
<evidence type="ECO:0000256" key="1">
    <source>
        <dbReference type="SAM" id="Phobius"/>
    </source>
</evidence>
<protein>
    <submittedName>
        <fullName evidence="3">Uncharacterized protein</fullName>
    </submittedName>
</protein>
<organism evidence="3 4">
    <name type="scientific">Ascobolus immersus RN42</name>
    <dbReference type="NCBI Taxonomy" id="1160509"/>
    <lineage>
        <taxon>Eukaryota</taxon>
        <taxon>Fungi</taxon>
        <taxon>Dikarya</taxon>
        <taxon>Ascomycota</taxon>
        <taxon>Pezizomycotina</taxon>
        <taxon>Pezizomycetes</taxon>
        <taxon>Pezizales</taxon>
        <taxon>Ascobolaceae</taxon>
        <taxon>Ascobolus</taxon>
    </lineage>
</organism>
<proteinExistence type="predicted"/>
<keyword evidence="1" id="KW-0472">Membrane</keyword>
<feature type="transmembrane region" description="Helical" evidence="1">
    <location>
        <begin position="130"/>
        <end position="153"/>
    </location>
</feature>
<keyword evidence="1" id="KW-0812">Transmembrane</keyword>
<dbReference type="EMBL" id="ML119815">
    <property type="protein sequence ID" value="RPA73594.1"/>
    <property type="molecule type" value="Genomic_DNA"/>
</dbReference>
<feature type="signal peptide" evidence="2">
    <location>
        <begin position="1"/>
        <end position="24"/>
    </location>
</feature>
<name>A0A3N4HVB5_ASCIM</name>
<keyword evidence="2" id="KW-0732">Signal</keyword>
<sequence>MQLHLTKLFPLLALFLPITHLTLASPLFGISDSDQITNTTGETVAPTNHTSTTNVNATTSYSRERLESRFDLLCKDLKSYLKNDDIAPEARKDAADNDLSQLGRACDSELKDVDSSDAAKSQGKTIVVNLPGFVLLTFFLGIAVLGNLFLFIWSWKGSRDLKAEIERLKEELEQSRKDVTEYAIPFGVALEDSRETGPTGVPENH</sequence>
<accession>A0A3N4HVB5</accession>